<comment type="caution">
    <text evidence="1">The sequence shown here is derived from an EMBL/GenBank/DDBJ whole genome shotgun (WGS) entry which is preliminary data.</text>
</comment>
<dbReference type="Proteomes" id="UP001391051">
    <property type="component" value="Unassembled WGS sequence"/>
</dbReference>
<protein>
    <submittedName>
        <fullName evidence="1">Uncharacterized protein</fullName>
    </submittedName>
</protein>
<name>A0ABR1QTF7_9PEZI</name>
<proteinExistence type="predicted"/>
<gene>
    <name evidence="1" type="ORF">PG986_000251</name>
</gene>
<dbReference type="EMBL" id="JAQQWE010000001">
    <property type="protein sequence ID" value="KAK7965974.1"/>
    <property type="molecule type" value="Genomic_DNA"/>
</dbReference>
<reference evidence="1 2" key="1">
    <citation type="submission" date="2023-01" db="EMBL/GenBank/DDBJ databases">
        <title>Analysis of 21 Apiospora genomes using comparative genomics revels a genus with tremendous synthesis potential of carbohydrate active enzymes and secondary metabolites.</title>
        <authorList>
            <person name="Sorensen T."/>
        </authorList>
    </citation>
    <scope>NUCLEOTIDE SEQUENCE [LARGE SCALE GENOMIC DNA]</scope>
    <source>
        <strain evidence="1 2">CBS 24483</strain>
    </source>
</reference>
<dbReference type="GeneID" id="92069535"/>
<evidence type="ECO:0000313" key="1">
    <source>
        <dbReference type="EMBL" id="KAK7965974.1"/>
    </source>
</evidence>
<dbReference type="RefSeq" id="XP_066705366.1">
    <property type="nucleotide sequence ID" value="XM_066836473.1"/>
</dbReference>
<sequence>MHGEIGEGSFALGIGLSVQGRRAFMSLFALILPSASPFLTLRILSLAGRLAGSSTHSRVLVLVTRGQLLA</sequence>
<organism evidence="1 2">
    <name type="scientific">Apiospora aurea</name>
    <dbReference type="NCBI Taxonomy" id="335848"/>
    <lineage>
        <taxon>Eukaryota</taxon>
        <taxon>Fungi</taxon>
        <taxon>Dikarya</taxon>
        <taxon>Ascomycota</taxon>
        <taxon>Pezizomycotina</taxon>
        <taxon>Sordariomycetes</taxon>
        <taxon>Xylariomycetidae</taxon>
        <taxon>Amphisphaeriales</taxon>
        <taxon>Apiosporaceae</taxon>
        <taxon>Apiospora</taxon>
    </lineage>
</organism>
<keyword evidence="2" id="KW-1185">Reference proteome</keyword>
<accession>A0ABR1QTF7</accession>
<evidence type="ECO:0000313" key="2">
    <source>
        <dbReference type="Proteomes" id="UP001391051"/>
    </source>
</evidence>